<dbReference type="InterPro" id="IPR054499">
    <property type="entry name" value="DA_C"/>
</dbReference>
<dbReference type="EMBL" id="HG992983">
    <property type="protein sequence ID" value="CAE7195498.1"/>
    <property type="molecule type" value="Genomic_DNA"/>
</dbReference>
<protein>
    <submittedName>
        <fullName evidence="5">Uncharacterized protein</fullName>
    </submittedName>
</protein>
<dbReference type="Pfam" id="PF24137">
    <property type="entry name" value="DA_N"/>
    <property type="match status" value="1"/>
</dbReference>
<proteinExistence type="inferred from homology"/>
<dbReference type="GO" id="GO:0016853">
    <property type="term" value="F:isomerase activity"/>
    <property type="evidence" value="ECO:0007669"/>
    <property type="project" value="UniProtKB-KW"/>
</dbReference>
<evidence type="ECO:0000259" key="4">
    <source>
        <dbReference type="Pfam" id="PF24137"/>
    </source>
</evidence>
<feature type="domain" description="Diels-Alderase C-terminal" evidence="3">
    <location>
        <begin position="221"/>
        <end position="378"/>
    </location>
</feature>
<gene>
    <name evidence="5" type="ORF">PTTW11_08160</name>
</gene>
<organism evidence="5 6">
    <name type="scientific">Pyrenophora teres f. teres</name>
    <dbReference type="NCBI Taxonomy" id="97479"/>
    <lineage>
        <taxon>Eukaryota</taxon>
        <taxon>Fungi</taxon>
        <taxon>Dikarya</taxon>
        <taxon>Ascomycota</taxon>
        <taxon>Pezizomycotina</taxon>
        <taxon>Dothideomycetes</taxon>
        <taxon>Pleosporomycetidae</taxon>
        <taxon>Pleosporales</taxon>
        <taxon>Pleosporineae</taxon>
        <taxon>Pleosporaceae</taxon>
        <taxon>Pyrenophora</taxon>
    </lineage>
</organism>
<comment type="similarity">
    <text evidence="2">Belongs to the Diels-Alderase family.</text>
</comment>
<dbReference type="Pfam" id="PF22903">
    <property type="entry name" value="DA_C"/>
    <property type="match status" value="1"/>
</dbReference>
<dbReference type="InterPro" id="IPR056402">
    <property type="entry name" value="DA_N"/>
</dbReference>
<dbReference type="AlphaFoldDB" id="A0A6S6W8S1"/>
<evidence type="ECO:0000313" key="6">
    <source>
        <dbReference type="Proteomes" id="UP000472372"/>
    </source>
</evidence>
<evidence type="ECO:0000259" key="3">
    <source>
        <dbReference type="Pfam" id="PF22903"/>
    </source>
</evidence>
<feature type="domain" description="Diels-Alderase N-terminal" evidence="4">
    <location>
        <begin position="6"/>
        <end position="218"/>
    </location>
</feature>
<evidence type="ECO:0000256" key="2">
    <source>
        <dbReference type="ARBA" id="ARBA00046325"/>
    </source>
</evidence>
<accession>A0A6S6W8S1</accession>
<name>A0A6S6W8S1_9PLEO</name>
<evidence type="ECO:0000313" key="5">
    <source>
        <dbReference type="EMBL" id="CAE7195498.1"/>
    </source>
</evidence>
<evidence type="ECO:0000256" key="1">
    <source>
        <dbReference type="ARBA" id="ARBA00023235"/>
    </source>
</evidence>
<reference evidence="5" key="1">
    <citation type="submission" date="2021-02" db="EMBL/GenBank/DDBJ databases">
        <authorList>
            <person name="Syme A R."/>
            <person name="Syme A R."/>
            <person name="Moolhuijzen P."/>
        </authorList>
    </citation>
    <scope>NUCLEOTIDE SEQUENCE</scope>
    <source>
        <strain evidence="5">W1-1</strain>
    </source>
</reference>
<keyword evidence="1" id="KW-0413">Isomerase</keyword>
<dbReference type="Proteomes" id="UP000472372">
    <property type="component" value="Chromosome 7"/>
</dbReference>
<sequence>MASTSQTSSLDSRTSFVDPPAPESEFFPDSGNLFPKYADVFPRTAVEVWLFDALSPDGSDSFTVSFLRDAMAAPAGFRVAVNASWADGTNWSHNLVLPLSTVTQEASGRTVGIWRTAEDAEKEASATFEISGDLSLSTVTFNAPGFITGTLTHKNKCYPSLPATTADAKVGHDLYWMRPVAMASASLDIDITLMPSAEQKHMLIAGEKGGYGGLERSWEGMPWTKAITDSLFVRAQAGPYVLQVMRLVGRAENDYALTASARLYCDGKLVCSPQRALVKADGNTAGDGTYAVIVEKLYDGEGLPAAFRHKNVGYKIEFLADAKWVFELRHVRKWWVMPSSAPGPDATGSSAFVVSVKGGLSGSGDVFEGFGMAGQVEMPEVLSAQKY</sequence>